<dbReference type="Proteomes" id="UP000327439">
    <property type="component" value="Chromosome D08"/>
</dbReference>
<reference evidence="2" key="1">
    <citation type="journal article" date="2020" name="Nat. Genet.">
        <title>Genomic diversifications of five Gossypium allopolyploid species and their impact on cotton improvement.</title>
        <authorList>
            <person name="Chen Z.J."/>
            <person name="Sreedasyam A."/>
            <person name="Ando A."/>
            <person name="Song Q."/>
            <person name="De Santiago L.M."/>
            <person name="Hulse-Kemp A.M."/>
            <person name="Ding M."/>
            <person name="Ye W."/>
            <person name="Kirkbride R.C."/>
            <person name="Jenkins J."/>
            <person name="Plott C."/>
            <person name="Lovell J."/>
            <person name="Lin Y.M."/>
            <person name="Vaughn R."/>
            <person name="Liu B."/>
            <person name="Simpson S."/>
            <person name="Scheffler B.E."/>
            <person name="Wen L."/>
            <person name="Saski C.A."/>
            <person name="Grover C.E."/>
            <person name="Hu G."/>
            <person name="Conover J.L."/>
            <person name="Carlson J.W."/>
            <person name="Shu S."/>
            <person name="Boston L.B."/>
            <person name="Williams M."/>
            <person name="Peterson D.G."/>
            <person name="McGee K."/>
            <person name="Jones D.C."/>
            <person name="Wendel J.F."/>
            <person name="Stelly D.M."/>
            <person name="Grimwood J."/>
            <person name="Schmutz J."/>
        </authorList>
    </citation>
    <scope>NUCLEOTIDE SEQUENCE [LARGE SCALE GENOMIC DNA]</scope>
    <source>
        <strain evidence="2">cv. 3-79</strain>
    </source>
</reference>
<protein>
    <submittedName>
        <fullName evidence="1">Uncharacterized protein</fullName>
    </submittedName>
</protein>
<dbReference type="EMBL" id="CM018222">
    <property type="protein sequence ID" value="KAB2018477.1"/>
    <property type="molecule type" value="Genomic_DNA"/>
</dbReference>
<keyword evidence="2" id="KW-1185">Reference proteome</keyword>
<proteinExistence type="predicted"/>
<sequence length="79" mass="8951">MIPVNLLSPKSRSCNAVQFFSECGISPYKLVFLKRNDFKFCSEPKELGITPNKLLFSKLIAVKLLYLFQQSGIPPTNKL</sequence>
<evidence type="ECO:0000313" key="2">
    <source>
        <dbReference type="Proteomes" id="UP000327439"/>
    </source>
</evidence>
<gene>
    <name evidence="1" type="ORF">ES319_D08G232500v1</name>
</gene>
<name>A0A5J5QJ03_GOSBA</name>
<dbReference type="AlphaFoldDB" id="A0A5J5QJ03"/>
<evidence type="ECO:0000313" key="1">
    <source>
        <dbReference type="EMBL" id="KAB2018477.1"/>
    </source>
</evidence>
<organism evidence="1 2">
    <name type="scientific">Gossypium barbadense</name>
    <name type="common">Sea Island cotton</name>
    <name type="synonym">Hibiscus barbadensis</name>
    <dbReference type="NCBI Taxonomy" id="3634"/>
    <lineage>
        <taxon>Eukaryota</taxon>
        <taxon>Viridiplantae</taxon>
        <taxon>Streptophyta</taxon>
        <taxon>Embryophyta</taxon>
        <taxon>Tracheophyta</taxon>
        <taxon>Spermatophyta</taxon>
        <taxon>Magnoliopsida</taxon>
        <taxon>eudicotyledons</taxon>
        <taxon>Gunneridae</taxon>
        <taxon>Pentapetalae</taxon>
        <taxon>rosids</taxon>
        <taxon>malvids</taxon>
        <taxon>Malvales</taxon>
        <taxon>Malvaceae</taxon>
        <taxon>Malvoideae</taxon>
        <taxon>Gossypium</taxon>
    </lineage>
</organism>
<accession>A0A5J5QJ03</accession>